<gene>
    <name evidence="2" type="ORF">IFO67_10905</name>
</gene>
<protein>
    <submittedName>
        <fullName evidence="2">Cupin domain-containing protein</fullName>
    </submittedName>
</protein>
<proteinExistence type="predicted"/>
<dbReference type="Proteomes" id="UP000603602">
    <property type="component" value="Unassembled WGS sequence"/>
</dbReference>
<dbReference type="SUPFAM" id="SSF51182">
    <property type="entry name" value="RmlC-like cupins"/>
    <property type="match status" value="1"/>
</dbReference>
<dbReference type="Gene3D" id="2.60.120.10">
    <property type="entry name" value="Jelly Rolls"/>
    <property type="match status" value="1"/>
</dbReference>
<evidence type="ECO:0000313" key="2">
    <source>
        <dbReference type="EMBL" id="MBD8503391.1"/>
    </source>
</evidence>
<evidence type="ECO:0000259" key="1">
    <source>
        <dbReference type="Pfam" id="PF07883"/>
    </source>
</evidence>
<reference evidence="3" key="1">
    <citation type="submission" date="2023-07" db="EMBL/GenBank/DDBJ databases">
        <title>Thauera sp. CAU 1555 isolated from sand of Yaerae Beach.</title>
        <authorList>
            <person name="Kim W."/>
        </authorList>
    </citation>
    <scope>NUCLEOTIDE SEQUENCE [LARGE SCALE GENOMIC DNA]</scope>
    <source>
        <strain evidence="3">CAU 1555</strain>
    </source>
</reference>
<dbReference type="InterPro" id="IPR014710">
    <property type="entry name" value="RmlC-like_jellyroll"/>
</dbReference>
<dbReference type="RefSeq" id="WP_187718232.1">
    <property type="nucleotide sequence ID" value="NZ_JACTAH010000002.1"/>
</dbReference>
<dbReference type="Pfam" id="PF07883">
    <property type="entry name" value="Cupin_2"/>
    <property type="match status" value="1"/>
</dbReference>
<dbReference type="InterPro" id="IPR013096">
    <property type="entry name" value="Cupin_2"/>
</dbReference>
<feature type="domain" description="Cupin type-2" evidence="1">
    <location>
        <begin position="44"/>
        <end position="101"/>
    </location>
</feature>
<keyword evidence="3" id="KW-1185">Reference proteome</keyword>
<sequence>MPAPPLFGNLLAKLPPPGDEEAFETLLDTPHCRIERIVSHGHASPPDFWYEQPGDEWVMLVQGSAALAFDDGRTVALAAGDWVMIPARCRHRVAATGPATVWLAVHMPSA</sequence>
<dbReference type="InterPro" id="IPR011051">
    <property type="entry name" value="RmlC_Cupin_sf"/>
</dbReference>
<accession>A0ABR9BDT4</accession>
<dbReference type="CDD" id="cd06981">
    <property type="entry name" value="cupin_reut_a1446"/>
    <property type="match status" value="1"/>
</dbReference>
<dbReference type="EMBL" id="JACYTO010000002">
    <property type="protein sequence ID" value="MBD8503391.1"/>
    <property type="molecule type" value="Genomic_DNA"/>
</dbReference>
<evidence type="ECO:0000313" key="3">
    <source>
        <dbReference type="Proteomes" id="UP000603602"/>
    </source>
</evidence>
<organism evidence="2 3">
    <name type="scientific">Thauera sedimentorum</name>
    <dbReference type="NCBI Taxonomy" id="2767595"/>
    <lineage>
        <taxon>Bacteria</taxon>
        <taxon>Pseudomonadati</taxon>
        <taxon>Pseudomonadota</taxon>
        <taxon>Betaproteobacteria</taxon>
        <taxon>Rhodocyclales</taxon>
        <taxon>Zoogloeaceae</taxon>
        <taxon>Thauera</taxon>
    </lineage>
</organism>
<name>A0ABR9BDT4_9RHOO</name>
<comment type="caution">
    <text evidence="2">The sequence shown here is derived from an EMBL/GenBank/DDBJ whole genome shotgun (WGS) entry which is preliminary data.</text>
</comment>